<feature type="transmembrane region" description="Helical" evidence="8">
    <location>
        <begin position="916"/>
        <end position="945"/>
    </location>
</feature>
<dbReference type="InterPro" id="IPR027463">
    <property type="entry name" value="AcrB_DN_DC_subdom"/>
</dbReference>
<evidence type="ECO:0000256" key="3">
    <source>
        <dbReference type="ARBA" id="ARBA00022448"/>
    </source>
</evidence>
<dbReference type="NCBIfam" id="TIGR00914">
    <property type="entry name" value="2A0601"/>
    <property type="match status" value="1"/>
</dbReference>
<dbReference type="PRINTS" id="PR00702">
    <property type="entry name" value="ACRIFLAVINRP"/>
</dbReference>
<feature type="transmembrane region" description="Helical" evidence="8">
    <location>
        <begin position="526"/>
        <end position="546"/>
    </location>
</feature>
<dbReference type="GO" id="GO:0042910">
    <property type="term" value="F:xenobiotic transmembrane transporter activity"/>
    <property type="evidence" value="ECO:0007669"/>
    <property type="project" value="TreeGrafter"/>
</dbReference>
<dbReference type="EMBL" id="CATKSH010000021">
    <property type="protein sequence ID" value="CAI9121721.1"/>
    <property type="molecule type" value="Genomic_DNA"/>
</dbReference>
<protein>
    <submittedName>
        <fullName evidence="9">CusA/CzcA family heavy metal efflux RND transporter</fullName>
    </submittedName>
</protein>
<dbReference type="PANTHER" id="PTHR32063:SF24">
    <property type="entry name" value="CATION EFFLUX SYSTEM (ACRB_ACRD_ACRF FAMILY)"/>
    <property type="match status" value="1"/>
</dbReference>
<dbReference type="SUPFAM" id="SSF82714">
    <property type="entry name" value="Multidrug efflux transporter AcrB TolC docking domain, DN and DC subdomains"/>
    <property type="match status" value="2"/>
</dbReference>
<comment type="caution">
    <text evidence="9">The sequence shown here is derived from an EMBL/GenBank/DDBJ whole genome shotgun (WGS) entry which is preliminary data.</text>
</comment>
<gene>
    <name evidence="9" type="ORF">LMG32879_002573</name>
</gene>
<accession>A0AA35VEH5</accession>
<dbReference type="RefSeq" id="WP_289841484.1">
    <property type="nucleotide sequence ID" value="NZ_CATKSH010000021.1"/>
</dbReference>
<evidence type="ECO:0000313" key="9">
    <source>
        <dbReference type="EMBL" id="CAI9121721.1"/>
    </source>
</evidence>
<dbReference type="InterPro" id="IPR001036">
    <property type="entry name" value="Acrflvin-R"/>
</dbReference>
<comment type="subcellular location">
    <subcellularLocation>
        <location evidence="1">Cell membrane</location>
        <topology evidence="1">Multi-pass membrane protein</topology>
    </subcellularLocation>
</comment>
<dbReference type="Gene3D" id="3.30.70.1430">
    <property type="entry name" value="Multidrug efflux transporter AcrB pore domain"/>
    <property type="match status" value="2"/>
</dbReference>
<feature type="transmembrane region" description="Helical" evidence="8">
    <location>
        <begin position="23"/>
        <end position="43"/>
    </location>
</feature>
<keyword evidence="4" id="KW-1003">Cell membrane</keyword>
<feature type="transmembrane region" description="Helical" evidence="8">
    <location>
        <begin position="966"/>
        <end position="983"/>
    </location>
</feature>
<dbReference type="InterPro" id="IPR004763">
    <property type="entry name" value="CusA-like"/>
</dbReference>
<organism evidence="9 10">
    <name type="scientific">Brytella acorum</name>
    <dbReference type="NCBI Taxonomy" id="2959299"/>
    <lineage>
        <taxon>Bacteria</taxon>
        <taxon>Pseudomonadati</taxon>
        <taxon>Pseudomonadota</taxon>
        <taxon>Alphaproteobacteria</taxon>
        <taxon>Acetobacterales</taxon>
        <taxon>Acetobacteraceae</taxon>
        <taxon>Brytella</taxon>
    </lineage>
</organism>
<dbReference type="PANTHER" id="PTHR32063">
    <property type="match status" value="1"/>
</dbReference>
<feature type="transmembrane region" description="Helical" evidence="8">
    <location>
        <begin position="995"/>
        <end position="1018"/>
    </location>
</feature>
<dbReference type="Gene3D" id="3.30.70.1320">
    <property type="entry name" value="Multidrug efflux transporter AcrB pore domain like"/>
    <property type="match status" value="1"/>
</dbReference>
<keyword evidence="5 8" id="KW-0812">Transmembrane</keyword>
<dbReference type="GO" id="GO:0005886">
    <property type="term" value="C:plasma membrane"/>
    <property type="evidence" value="ECO:0007669"/>
    <property type="project" value="UniProtKB-SubCell"/>
</dbReference>
<name>A0AA35VEH5_9PROT</name>
<evidence type="ECO:0000256" key="7">
    <source>
        <dbReference type="ARBA" id="ARBA00023136"/>
    </source>
</evidence>
<dbReference type="Pfam" id="PF00873">
    <property type="entry name" value="ACR_tran"/>
    <property type="match status" value="1"/>
</dbReference>
<dbReference type="Gene3D" id="3.30.70.1440">
    <property type="entry name" value="Multidrug efflux transporter AcrB pore domain"/>
    <property type="match status" value="1"/>
</dbReference>
<evidence type="ECO:0000256" key="5">
    <source>
        <dbReference type="ARBA" id="ARBA00022692"/>
    </source>
</evidence>
<feature type="transmembrane region" description="Helical" evidence="8">
    <location>
        <begin position="348"/>
        <end position="366"/>
    </location>
</feature>
<evidence type="ECO:0000256" key="1">
    <source>
        <dbReference type="ARBA" id="ARBA00004651"/>
    </source>
</evidence>
<dbReference type="Gene3D" id="1.20.1640.10">
    <property type="entry name" value="Multidrug efflux transporter AcrB transmembrane domain"/>
    <property type="match status" value="2"/>
</dbReference>
<dbReference type="SUPFAM" id="SSF82866">
    <property type="entry name" value="Multidrug efflux transporter AcrB transmembrane domain"/>
    <property type="match status" value="2"/>
</dbReference>
<dbReference type="SUPFAM" id="SSF82693">
    <property type="entry name" value="Multidrug efflux transporter AcrB pore domain, PN1, PN2, PC1 and PC2 subdomains"/>
    <property type="match status" value="3"/>
</dbReference>
<feature type="transmembrane region" description="Helical" evidence="8">
    <location>
        <begin position="372"/>
        <end position="390"/>
    </location>
</feature>
<feature type="transmembrane region" description="Helical" evidence="8">
    <location>
        <begin position="397"/>
        <end position="419"/>
    </location>
</feature>
<comment type="similarity">
    <text evidence="2">Belongs to the resistance-nodulation-cell division (RND) (TC 2.A.6) family.</text>
</comment>
<keyword evidence="7 8" id="KW-0472">Membrane</keyword>
<keyword evidence="3" id="KW-0813">Transport</keyword>
<evidence type="ECO:0000256" key="2">
    <source>
        <dbReference type="ARBA" id="ARBA00010942"/>
    </source>
</evidence>
<evidence type="ECO:0000256" key="4">
    <source>
        <dbReference type="ARBA" id="ARBA00022475"/>
    </source>
</evidence>
<proteinExistence type="inferred from homology"/>
<feature type="transmembrane region" description="Helical" evidence="8">
    <location>
        <begin position="439"/>
        <end position="463"/>
    </location>
</feature>
<evidence type="ECO:0000313" key="10">
    <source>
        <dbReference type="Proteomes" id="UP001176960"/>
    </source>
</evidence>
<dbReference type="Gene3D" id="3.30.2090.10">
    <property type="entry name" value="Multidrug efflux transporter AcrB TolC docking domain, DN and DC subdomains"/>
    <property type="match status" value="2"/>
</dbReference>
<dbReference type="GO" id="GO:0008324">
    <property type="term" value="F:monoatomic cation transmembrane transporter activity"/>
    <property type="evidence" value="ECO:0007669"/>
    <property type="project" value="InterPro"/>
</dbReference>
<dbReference type="Proteomes" id="UP001176960">
    <property type="component" value="Unassembled WGS sequence"/>
</dbReference>
<evidence type="ECO:0000256" key="6">
    <source>
        <dbReference type="ARBA" id="ARBA00022989"/>
    </source>
</evidence>
<dbReference type="AlphaFoldDB" id="A0AA35VEH5"/>
<evidence type="ECO:0000256" key="8">
    <source>
        <dbReference type="SAM" id="Phobius"/>
    </source>
</evidence>
<reference evidence="9" key="1">
    <citation type="submission" date="2023-03" db="EMBL/GenBank/DDBJ databases">
        <authorList>
            <person name="Cleenwerck I."/>
        </authorList>
    </citation>
    <scope>NUCLEOTIDE SEQUENCE</scope>
    <source>
        <strain evidence="9">LMG 32879</strain>
    </source>
</reference>
<feature type="transmembrane region" description="Helical" evidence="8">
    <location>
        <begin position="868"/>
        <end position="896"/>
    </location>
</feature>
<sequence>MASNGSTSRSGLWFALQTRRKTLAAFVMALLVGAMFLLLGLAVEPVPDISPRLVLVSATLPGLATEEVEKQISFPLESAMVGLPGIVDLRSVSRTGVSVVYIQFSDDTDIILDRQYVSQRLQTARDMIELPGLSLRMGPFATGMGEIMQLELTGGRYDGMALNRLMTWTVAPQLKLVPGVADINVNGGAEETFQIALEPSRLSAFGVSVQDVERAIDTNNASAGGGWITRQAEQEIVVGRARVTDLEAFGAIPVRLGGDGRTIRLTDIGTVSRGPRTRLGAVTRNGLGETVLGVVMMQQGESSDAVLQRIDAALPAIRKSLPPGVKLLPIYRRSELTDLTIDTVKENLLIGAVLVLLVLGVVIGNWRAALVIASVIPVSLLAAMAGMRVFGISANLLSLGAIDFGMIVDASLVIVEHFLAHRDVSRDAQENAVLTLRTIMRPVCFAVTVIIMVYLPILTLQGVEGKMFRPMAQTIIMALVVSLIYALICVPVLAGWALRRPEPDHETRFVRFLRARYEPALRWSEGHSGVLIAAVLVVFAFAVLCASRLGGEFVPTLEEGALIVTSIRLPSASLPTVLHSVTEQEKLLLGFPEVRSVVSNTGTSAIPTDPMGPEETDTFIYLRPRSQWKTAHTQSELVTKMDATLMATLPDAQYEWSQPIQMRMDDMLSGVRTTLALSIYGDDLDTLWRLAHRAADTVRHIPGAADVSAAGNGTVPFLQVDVDRDRAARLGVAVPDILSVIEAVGGHAGRPVVVDNALVPTQVRFAAASVSDEKKIGRLRVRRADGRAEVLLSEVTHFRVVDQPPRIDRDGIRRRVIVQANVRGRDTQSFVDEARRAVAKEVVLPSGYRIVWAGQFRNLQSAMHRLQIVVPIALALIFGLLVVALGSFGLSAMVFVNLPVAATGGIFALSLRGLPFSIAAGVGFIALFGVAILNSVVLVSQILVLRREGQSAMDAAFGAARSRFRAVMATALVASLGFFPMAFSGSAGAEVERPLATVVIGGLISSTILTLLVLPTLYARLFGRRVG</sequence>
<feature type="transmembrane region" description="Helical" evidence="8">
    <location>
        <begin position="475"/>
        <end position="498"/>
    </location>
</feature>
<keyword evidence="6 8" id="KW-1133">Transmembrane helix</keyword>
<keyword evidence="10" id="KW-1185">Reference proteome</keyword>